<dbReference type="InterPro" id="IPR013032">
    <property type="entry name" value="EGF-like_CS"/>
</dbReference>
<accession>A0AAD5A6X8</accession>
<evidence type="ECO:0000256" key="7">
    <source>
        <dbReference type="ARBA" id="ARBA00022737"/>
    </source>
</evidence>
<feature type="disulfide bond" evidence="12">
    <location>
        <begin position="214"/>
        <end position="223"/>
    </location>
</feature>
<name>A0AAD5A6X8_SILAS</name>
<dbReference type="SMART" id="SM00181">
    <property type="entry name" value="EGF"/>
    <property type="match status" value="6"/>
</dbReference>
<evidence type="ECO:0000313" key="16">
    <source>
        <dbReference type="Proteomes" id="UP001205998"/>
    </source>
</evidence>
<evidence type="ECO:0000256" key="2">
    <source>
        <dbReference type="ARBA" id="ARBA00004613"/>
    </source>
</evidence>
<keyword evidence="4 12" id="KW-0245">EGF-like domain</keyword>
<keyword evidence="10 12" id="KW-1015">Disulfide bond</keyword>
<dbReference type="PROSITE" id="PS50026">
    <property type="entry name" value="EGF_3"/>
    <property type="match status" value="4"/>
</dbReference>
<dbReference type="InterPro" id="IPR000742">
    <property type="entry name" value="EGF"/>
</dbReference>
<dbReference type="Proteomes" id="UP001205998">
    <property type="component" value="Unassembled WGS sequence"/>
</dbReference>
<keyword evidence="9 13" id="KW-0472">Membrane</keyword>
<evidence type="ECO:0000259" key="14">
    <source>
        <dbReference type="PROSITE" id="PS50026"/>
    </source>
</evidence>
<dbReference type="FunFam" id="2.10.25.10:FF:000018">
    <property type="entry name" value="Delta-like 1"/>
    <property type="match status" value="1"/>
</dbReference>
<comment type="subcellular location">
    <subcellularLocation>
        <location evidence="1">Membrane</location>
        <topology evidence="1">Single-pass type I membrane protein</topology>
    </subcellularLocation>
    <subcellularLocation>
        <location evidence="2">Secreted</location>
    </subcellularLocation>
</comment>
<feature type="domain" description="EGF-like" evidence="14">
    <location>
        <begin position="109"/>
        <end position="147"/>
    </location>
</feature>
<proteinExistence type="predicted"/>
<evidence type="ECO:0000256" key="4">
    <source>
        <dbReference type="ARBA" id="ARBA00022536"/>
    </source>
</evidence>
<dbReference type="EMBL" id="MU570271">
    <property type="protein sequence ID" value="KAI5610772.1"/>
    <property type="molecule type" value="Genomic_DNA"/>
</dbReference>
<dbReference type="SUPFAM" id="SSF57196">
    <property type="entry name" value="EGF/Laminin"/>
    <property type="match status" value="4"/>
</dbReference>
<dbReference type="InterPro" id="IPR050906">
    <property type="entry name" value="Notch_signaling"/>
</dbReference>
<dbReference type="GO" id="GO:0005112">
    <property type="term" value="F:Notch binding"/>
    <property type="evidence" value="ECO:0007669"/>
    <property type="project" value="TreeGrafter"/>
</dbReference>
<dbReference type="GO" id="GO:0007219">
    <property type="term" value="P:Notch signaling pathway"/>
    <property type="evidence" value="ECO:0007669"/>
    <property type="project" value="TreeGrafter"/>
</dbReference>
<dbReference type="SMART" id="SM00179">
    <property type="entry name" value="EGF_CA"/>
    <property type="match status" value="3"/>
</dbReference>
<dbReference type="PANTHER" id="PTHR24044:SF507">
    <property type="entry name" value="NOTCH HOMOLOG 2 N-TERMINAL-LIKE PROTEIN B"/>
    <property type="match status" value="1"/>
</dbReference>
<dbReference type="GO" id="GO:0005576">
    <property type="term" value="C:extracellular region"/>
    <property type="evidence" value="ECO:0007669"/>
    <property type="project" value="UniProtKB-SubCell"/>
</dbReference>
<feature type="domain" description="EGF-like" evidence="14">
    <location>
        <begin position="187"/>
        <end position="224"/>
    </location>
</feature>
<evidence type="ECO:0000256" key="5">
    <source>
        <dbReference type="ARBA" id="ARBA00022692"/>
    </source>
</evidence>
<dbReference type="GO" id="GO:0007417">
    <property type="term" value="P:central nervous system development"/>
    <property type="evidence" value="ECO:0007669"/>
    <property type="project" value="UniProtKB-ARBA"/>
</dbReference>
<dbReference type="CDD" id="cd00054">
    <property type="entry name" value="EGF_CA"/>
    <property type="match status" value="3"/>
</dbReference>
<keyword evidence="7" id="KW-0677">Repeat</keyword>
<evidence type="ECO:0000256" key="13">
    <source>
        <dbReference type="SAM" id="Phobius"/>
    </source>
</evidence>
<keyword evidence="5 13" id="KW-0812">Transmembrane</keyword>
<dbReference type="AlphaFoldDB" id="A0AAD5A6X8"/>
<evidence type="ECO:0000256" key="8">
    <source>
        <dbReference type="ARBA" id="ARBA00022989"/>
    </source>
</evidence>
<dbReference type="PANTHER" id="PTHR24044">
    <property type="entry name" value="NOTCH LIGAND FAMILY MEMBER"/>
    <property type="match status" value="1"/>
</dbReference>
<evidence type="ECO:0000256" key="10">
    <source>
        <dbReference type="ARBA" id="ARBA00023157"/>
    </source>
</evidence>
<organism evidence="15 16">
    <name type="scientific">Silurus asotus</name>
    <name type="common">Amur catfish</name>
    <name type="synonym">Parasilurus asotus</name>
    <dbReference type="NCBI Taxonomy" id="30991"/>
    <lineage>
        <taxon>Eukaryota</taxon>
        <taxon>Metazoa</taxon>
        <taxon>Chordata</taxon>
        <taxon>Craniata</taxon>
        <taxon>Vertebrata</taxon>
        <taxon>Euteleostomi</taxon>
        <taxon>Actinopterygii</taxon>
        <taxon>Neopterygii</taxon>
        <taxon>Teleostei</taxon>
        <taxon>Ostariophysi</taxon>
        <taxon>Siluriformes</taxon>
        <taxon>Siluridae</taxon>
        <taxon>Silurus</taxon>
    </lineage>
</organism>
<dbReference type="Pfam" id="PF12661">
    <property type="entry name" value="hEGF"/>
    <property type="match status" value="2"/>
</dbReference>
<dbReference type="PROSITE" id="PS01186">
    <property type="entry name" value="EGF_2"/>
    <property type="match status" value="3"/>
</dbReference>
<keyword evidence="11" id="KW-0325">Glycoprotein</keyword>
<dbReference type="PRINTS" id="PR00010">
    <property type="entry name" value="EGFBLOOD"/>
</dbReference>
<keyword evidence="6" id="KW-0732">Signal</keyword>
<dbReference type="FunFam" id="2.10.25.10:FF:000045">
    <property type="entry name" value="Slit guidance ligand 2"/>
    <property type="match status" value="1"/>
</dbReference>
<evidence type="ECO:0000256" key="6">
    <source>
        <dbReference type="ARBA" id="ARBA00022729"/>
    </source>
</evidence>
<comment type="caution">
    <text evidence="15">The sequence shown here is derived from an EMBL/GenBank/DDBJ whole genome shotgun (WGS) entry which is preliminary data.</text>
</comment>
<keyword evidence="3" id="KW-0964">Secreted</keyword>
<keyword evidence="16" id="KW-1185">Reference proteome</keyword>
<protein>
    <submittedName>
        <fullName evidence="15">Protein delta-like 2 isoform X1</fullName>
    </submittedName>
</protein>
<dbReference type="FunFam" id="2.10.25.10:FF:000012">
    <property type="entry name" value="Delta-like protein"/>
    <property type="match status" value="1"/>
</dbReference>
<sequence>MHFYIITECEFGCNPDHGVCDNGECRCNPGWKGATCEQCLPFPGCVHGTCEKAWQCVCEQGWVGKRCDQDSHRCSSKPCSGNSTCIETEEGEYLCICPLGFTGKRCQLKKGQCVINGSPCQNGGTCVDSDGPLSCLCPPGFAGAFCEIDVDACESEPCQNSGTCIGRGLVYACVCPPAFSGPICNISLALCSNTTCSNGATCLPDTSGGTRCICPWGVTGPLCDVHIRTKTKSKPLNISHSSQIAHPFNRLLRHPEHKVLKFTMKESVHASSLLVTRSQVICFAILGLLTCLVVLGTTSIIYFNRCEMWMANTKYTKLMRKQRDFLLKTSDTEHSVHIILPEKIQLTNYRKNYTTI</sequence>
<keyword evidence="8 13" id="KW-1133">Transmembrane helix</keyword>
<comment type="caution">
    <text evidence="12">Lacks conserved residue(s) required for the propagation of feature annotation.</text>
</comment>
<feature type="disulfide bond" evidence="12">
    <location>
        <begin position="97"/>
        <end position="106"/>
    </location>
</feature>
<evidence type="ECO:0000313" key="15">
    <source>
        <dbReference type="EMBL" id="KAI5610772.1"/>
    </source>
</evidence>
<feature type="disulfide bond" evidence="12">
    <location>
        <begin position="137"/>
        <end position="146"/>
    </location>
</feature>
<gene>
    <name evidence="15" type="ORF">C0J50_1511</name>
</gene>
<dbReference type="Pfam" id="PF21700">
    <property type="entry name" value="EGF_DL_JAG"/>
    <property type="match status" value="1"/>
</dbReference>
<dbReference type="GO" id="GO:0045746">
    <property type="term" value="P:negative regulation of Notch signaling pathway"/>
    <property type="evidence" value="ECO:0007669"/>
    <property type="project" value="TreeGrafter"/>
</dbReference>
<dbReference type="GO" id="GO:0005886">
    <property type="term" value="C:plasma membrane"/>
    <property type="evidence" value="ECO:0007669"/>
    <property type="project" value="TreeGrafter"/>
</dbReference>
<dbReference type="FunFam" id="2.10.25.10:FF:000118">
    <property type="entry name" value="protein delta homolog 2"/>
    <property type="match status" value="1"/>
</dbReference>
<evidence type="ECO:0000256" key="12">
    <source>
        <dbReference type="PROSITE-ProRule" id="PRU00076"/>
    </source>
</evidence>
<feature type="domain" description="EGF-like" evidence="14">
    <location>
        <begin position="149"/>
        <end position="185"/>
    </location>
</feature>
<reference evidence="15" key="1">
    <citation type="submission" date="2018-07" db="EMBL/GenBank/DDBJ databases">
        <title>Comparative genomics of catfishes provides insights into carnivory and benthic adaptation.</title>
        <authorList>
            <person name="Zhang Y."/>
            <person name="Wang D."/>
            <person name="Peng Z."/>
            <person name="Zheng S."/>
            <person name="Shao F."/>
            <person name="Tao W."/>
        </authorList>
    </citation>
    <scope>NUCLEOTIDE SEQUENCE</scope>
    <source>
        <strain evidence="15">Chongqing</strain>
    </source>
</reference>
<feature type="disulfide bond" evidence="12">
    <location>
        <begin position="175"/>
        <end position="184"/>
    </location>
</feature>
<dbReference type="InterPro" id="IPR001881">
    <property type="entry name" value="EGF-like_Ca-bd_dom"/>
</dbReference>
<dbReference type="PROSITE" id="PS00022">
    <property type="entry name" value="EGF_1"/>
    <property type="match status" value="6"/>
</dbReference>
<evidence type="ECO:0000256" key="11">
    <source>
        <dbReference type="ARBA" id="ARBA00023180"/>
    </source>
</evidence>
<evidence type="ECO:0000256" key="3">
    <source>
        <dbReference type="ARBA" id="ARBA00022525"/>
    </source>
</evidence>
<evidence type="ECO:0000256" key="1">
    <source>
        <dbReference type="ARBA" id="ARBA00004479"/>
    </source>
</evidence>
<dbReference type="Gene3D" id="2.10.25.10">
    <property type="entry name" value="Laminin"/>
    <property type="match status" value="5"/>
</dbReference>
<feature type="domain" description="EGF-like" evidence="14">
    <location>
        <begin position="70"/>
        <end position="107"/>
    </location>
</feature>
<feature type="transmembrane region" description="Helical" evidence="13">
    <location>
        <begin position="283"/>
        <end position="304"/>
    </location>
</feature>
<evidence type="ECO:0000256" key="9">
    <source>
        <dbReference type="ARBA" id="ARBA00023136"/>
    </source>
</evidence>
<dbReference type="Pfam" id="PF00008">
    <property type="entry name" value="EGF"/>
    <property type="match status" value="2"/>
</dbReference>
<dbReference type="GO" id="GO:0005509">
    <property type="term" value="F:calcium ion binding"/>
    <property type="evidence" value="ECO:0007669"/>
    <property type="project" value="InterPro"/>
</dbReference>